<evidence type="ECO:0008006" key="5">
    <source>
        <dbReference type="Google" id="ProtNLM"/>
    </source>
</evidence>
<keyword evidence="2" id="KW-1133">Transmembrane helix</keyword>
<feature type="transmembrane region" description="Helical" evidence="2">
    <location>
        <begin position="50"/>
        <end position="69"/>
    </location>
</feature>
<feature type="transmembrane region" description="Helical" evidence="2">
    <location>
        <begin position="12"/>
        <end position="34"/>
    </location>
</feature>
<name>A0A838YIF5_9GAMM</name>
<gene>
    <name evidence="3" type="ORF">H2021_02840</name>
</gene>
<reference evidence="3 4" key="1">
    <citation type="submission" date="2020-06" db="EMBL/GenBank/DDBJ databases">
        <title>Dysbiosis in marine aquaculture revealed through microbiome analysis: reverse ecology for environmental sustainability.</title>
        <authorList>
            <person name="Haro-Moreno J.M."/>
            <person name="Coutinho F.H."/>
            <person name="Zaragoza-Solas A."/>
            <person name="Picazo A."/>
            <person name="Almagro-Moreno S."/>
            <person name="Lopez-Perez M."/>
        </authorList>
    </citation>
    <scope>NUCLEOTIDE SEQUENCE [LARGE SCALE GENOMIC DNA]</scope>
    <source>
        <strain evidence="3">MCMED-G42</strain>
    </source>
</reference>
<feature type="non-terminal residue" evidence="3">
    <location>
        <position position="378"/>
    </location>
</feature>
<sequence length="378" mass="43253">MYKTLFNNLWKATTAYIVGSFALIQFASVSFTYFDLETSFGLTNTEIMKLLYVVLAIGFPSTLALVFFFKKDVIDNNEVNLHHPLSDNKKIGAYKQKIAVIPFTNLNKDDDGSFLVDGIVEDLITEFSMIKEIEILSRQTCFDYRDKNYDIDKFKNDFDLDYLVSGSIRILDNRLRVSVELSETIEGNVIWSNKYDRVKEDIFDIQDEIVRKIIISLIGEIEFSSLERSKRKPTENITSYEYLLKGKDLHHKFTKEANGKALIALDASINADKSNSQAYAWKACALGQAYGRGYIPISDELYKSIMENINKAVELNNNDFEAHRMLAEVHLSLHDFEKALLHGTKAFQLNPNDPRVTSVYGEILVRVKKIPEGLDMLE</sequence>
<dbReference type="Gene3D" id="1.25.40.10">
    <property type="entry name" value="Tetratricopeptide repeat domain"/>
    <property type="match status" value="1"/>
</dbReference>
<dbReference type="SUPFAM" id="SSF48452">
    <property type="entry name" value="TPR-like"/>
    <property type="match status" value="1"/>
</dbReference>
<comment type="caution">
    <text evidence="3">The sequence shown here is derived from an EMBL/GenBank/DDBJ whole genome shotgun (WGS) entry which is preliminary data.</text>
</comment>
<keyword evidence="1" id="KW-0802">TPR repeat</keyword>
<evidence type="ECO:0000313" key="3">
    <source>
        <dbReference type="EMBL" id="MBA4724134.1"/>
    </source>
</evidence>
<feature type="repeat" description="TPR" evidence="1">
    <location>
        <begin position="320"/>
        <end position="353"/>
    </location>
</feature>
<evidence type="ECO:0000256" key="2">
    <source>
        <dbReference type="SAM" id="Phobius"/>
    </source>
</evidence>
<dbReference type="EMBL" id="JACETM010000023">
    <property type="protein sequence ID" value="MBA4724134.1"/>
    <property type="molecule type" value="Genomic_DNA"/>
</dbReference>
<protein>
    <recommendedName>
        <fullName evidence="5">Adenylate/guanylate cyclase domain-containing protein</fullName>
    </recommendedName>
</protein>
<proteinExistence type="predicted"/>
<dbReference type="PROSITE" id="PS50005">
    <property type="entry name" value="TPR"/>
    <property type="match status" value="1"/>
</dbReference>
<evidence type="ECO:0000313" key="4">
    <source>
        <dbReference type="Proteomes" id="UP000585327"/>
    </source>
</evidence>
<dbReference type="InterPro" id="IPR019734">
    <property type="entry name" value="TPR_rpt"/>
</dbReference>
<evidence type="ECO:0000256" key="1">
    <source>
        <dbReference type="PROSITE-ProRule" id="PRU00339"/>
    </source>
</evidence>
<dbReference type="AlphaFoldDB" id="A0A838YIF5"/>
<dbReference type="Proteomes" id="UP000585327">
    <property type="component" value="Unassembled WGS sequence"/>
</dbReference>
<keyword evidence="2" id="KW-0812">Transmembrane</keyword>
<dbReference type="Gene3D" id="3.40.50.10070">
    <property type="entry name" value="TolB, N-terminal domain"/>
    <property type="match status" value="1"/>
</dbReference>
<dbReference type="SMART" id="SM00028">
    <property type="entry name" value="TPR"/>
    <property type="match status" value="1"/>
</dbReference>
<keyword evidence="2" id="KW-0472">Membrane</keyword>
<accession>A0A838YIF5</accession>
<dbReference type="InterPro" id="IPR011990">
    <property type="entry name" value="TPR-like_helical_dom_sf"/>
</dbReference>
<organism evidence="3 4">
    <name type="scientific">SAR86 cluster bacterium</name>
    <dbReference type="NCBI Taxonomy" id="2030880"/>
    <lineage>
        <taxon>Bacteria</taxon>
        <taxon>Pseudomonadati</taxon>
        <taxon>Pseudomonadota</taxon>
        <taxon>Gammaproteobacteria</taxon>
        <taxon>SAR86 cluster</taxon>
    </lineage>
</organism>